<evidence type="ECO:0000256" key="7">
    <source>
        <dbReference type="ARBA" id="ARBA00023242"/>
    </source>
</evidence>
<feature type="region of interest" description="Disordered" evidence="10">
    <location>
        <begin position="671"/>
        <end position="731"/>
    </location>
</feature>
<keyword evidence="4 9" id="KW-0863">Zinc-finger</keyword>
<evidence type="ECO:0000256" key="3">
    <source>
        <dbReference type="ARBA" id="ARBA00022737"/>
    </source>
</evidence>
<dbReference type="InterPro" id="IPR000313">
    <property type="entry name" value="PWWP_dom"/>
</dbReference>
<reference evidence="15" key="1">
    <citation type="journal article" date="2020" name="Nat. Commun.">
        <title>Large-scale genome sequencing of mycorrhizal fungi provides insights into the early evolution of symbiotic traits.</title>
        <authorList>
            <person name="Miyauchi S."/>
            <person name="Kiss E."/>
            <person name="Kuo A."/>
            <person name="Drula E."/>
            <person name="Kohler A."/>
            <person name="Sanchez-Garcia M."/>
            <person name="Morin E."/>
            <person name="Andreopoulos B."/>
            <person name="Barry K.W."/>
            <person name="Bonito G."/>
            <person name="Buee M."/>
            <person name="Carver A."/>
            <person name="Chen C."/>
            <person name="Cichocki N."/>
            <person name="Clum A."/>
            <person name="Culley D."/>
            <person name="Crous P.W."/>
            <person name="Fauchery L."/>
            <person name="Girlanda M."/>
            <person name="Hayes R.D."/>
            <person name="Keri Z."/>
            <person name="LaButti K."/>
            <person name="Lipzen A."/>
            <person name="Lombard V."/>
            <person name="Magnuson J."/>
            <person name="Maillard F."/>
            <person name="Murat C."/>
            <person name="Nolan M."/>
            <person name="Ohm R.A."/>
            <person name="Pangilinan J."/>
            <person name="Pereira M.F."/>
            <person name="Perotto S."/>
            <person name="Peter M."/>
            <person name="Pfister S."/>
            <person name="Riley R."/>
            <person name="Sitrit Y."/>
            <person name="Stielow J.B."/>
            <person name="Szollosi G."/>
            <person name="Zifcakova L."/>
            <person name="Stursova M."/>
            <person name="Spatafora J.W."/>
            <person name="Tedersoo L."/>
            <person name="Vaario L.M."/>
            <person name="Yamada A."/>
            <person name="Yan M."/>
            <person name="Wang P."/>
            <person name="Xu J."/>
            <person name="Bruns T."/>
            <person name="Baldrian P."/>
            <person name="Vilgalys R."/>
            <person name="Dunand C."/>
            <person name="Henrissat B."/>
            <person name="Grigoriev I.V."/>
            <person name="Hibbett D."/>
            <person name="Nagy L.G."/>
            <person name="Martin F.M."/>
        </authorList>
    </citation>
    <scope>NUCLEOTIDE SEQUENCE</scope>
    <source>
        <strain evidence="15">UP504</strain>
    </source>
</reference>
<dbReference type="GO" id="GO:0006325">
    <property type="term" value="P:chromatin organization"/>
    <property type="evidence" value="ECO:0007669"/>
    <property type="project" value="UniProtKB-ARBA"/>
</dbReference>
<gene>
    <name evidence="15" type="ORF">BS47DRAFT_1330128</name>
</gene>
<dbReference type="EMBL" id="MU128983">
    <property type="protein sequence ID" value="KAF9512649.1"/>
    <property type="molecule type" value="Genomic_DNA"/>
</dbReference>
<dbReference type="InterPro" id="IPR011011">
    <property type="entry name" value="Znf_FYVE_PHD"/>
</dbReference>
<evidence type="ECO:0000256" key="8">
    <source>
        <dbReference type="PROSITE-ProRule" id="PRU00035"/>
    </source>
</evidence>
<dbReference type="SMART" id="SM00293">
    <property type="entry name" value="PWWP"/>
    <property type="match status" value="1"/>
</dbReference>
<dbReference type="InterPro" id="IPR019786">
    <property type="entry name" value="Zinc_finger_PHD-type_CS"/>
</dbReference>
<dbReference type="FunFam" id="3.30.40.10:FF:000007">
    <property type="entry name" value="Bromodomain containing 1, isoform CRA_b"/>
    <property type="match status" value="1"/>
</dbReference>
<comment type="caution">
    <text evidence="15">The sequence shown here is derived from an EMBL/GenBank/DDBJ whole genome shotgun (WGS) entry which is preliminary data.</text>
</comment>
<evidence type="ECO:0000256" key="6">
    <source>
        <dbReference type="ARBA" id="ARBA00023117"/>
    </source>
</evidence>
<dbReference type="SUPFAM" id="SSF47370">
    <property type="entry name" value="Bromodomain"/>
    <property type="match status" value="1"/>
</dbReference>
<dbReference type="Pfam" id="PF13831">
    <property type="entry name" value="PHD_2"/>
    <property type="match status" value="1"/>
</dbReference>
<evidence type="ECO:0000256" key="5">
    <source>
        <dbReference type="ARBA" id="ARBA00022833"/>
    </source>
</evidence>
<dbReference type="Gene3D" id="1.20.920.10">
    <property type="entry name" value="Bromodomain-like"/>
    <property type="match status" value="1"/>
</dbReference>
<dbReference type="GO" id="GO:0005634">
    <property type="term" value="C:nucleus"/>
    <property type="evidence" value="ECO:0007669"/>
    <property type="project" value="UniProtKB-SubCell"/>
</dbReference>
<protein>
    <recommendedName>
        <fullName evidence="17">Peregrin</fullName>
    </recommendedName>
</protein>
<dbReference type="Proteomes" id="UP000886523">
    <property type="component" value="Unassembled WGS sequence"/>
</dbReference>
<keyword evidence="3" id="KW-0677">Repeat</keyword>
<dbReference type="OrthoDB" id="20839at2759"/>
<keyword evidence="16" id="KW-1185">Reference proteome</keyword>
<evidence type="ECO:0000256" key="2">
    <source>
        <dbReference type="ARBA" id="ARBA00022723"/>
    </source>
</evidence>
<dbReference type="PROSITE" id="PS51805">
    <property type="entry name" value="EPHD"/>
    <property type="match status" value="1"/>
</dbReference>
<keyword evidence="2" id="KW-0479">Metal-binding</keyword>
<dbReference type="GO" id="GO:0006357">
    <property type="term" value="P:regulation of transcription by RNA polymerase II"/>
    <property type="evidence" value="ECO:0007669"/>
    <property type="project" value="TreeGrafter"/>
</dbReference>
<dbReference type="AlphaFoldDB" id="A0A9P6DVG1"/>
<dbReference type="FunFam" id="3.30.40.10:FF:000008">
    <property type="entry name" value="Bromodomain containing 1, isoform CRA_a"/>
    <property type="match status" value="1"/>
</dbReference>
<dbReference type="PANTHER" id="PTHR13793">
    <property type="entry name" value="PHD FINGER PROTEINS"/>
    <property type="match status" value="1"/>
</dbReference>
<dbReference type="InterPro" id="IPR019542">
    <property type="entry name" value="Enhancer_polycomb-like_N"/>
</dbReference>
<dbReference type="InterPro" id="IPR013083">
    <property type="entry name" value="Znf_RING/FYVE/PHD"/>
</dbReference>
<organism evidence="15 16">
    <name type="scientific">Hydnum rufescens UP504</name>
    <dbReference type="NCBI Taxonomy" id="1448309"/>
    <lineage>
        <taxon>Eukaryota</taxon>
        <taxon>Fungi</taxon>
        <taxon>Dikarya</taxon>
        <taxon>Basidiomycota</taxon>
        <taxon>Agaricomycotina</taxon>
        <taxon>Agaricomycetes</taxon>
        <taxon>Cantharellales</taxon>
        <taxon>Hydnaceae</taxon>
        <taxon>Hydnum</taxon>
    </lineage>
</organism>
<dbReference type="SUPFAM" id="SSF63748">
    <property type="entry name" value="Tudor/PWWP/MBT"/>
    <property type="match status" value="1"/>
</dbReference>
<dbReference type="SUPFAM" id="SSF57903">
    <property type="entry name" value="FYVE/PHD zinc finger"/>
    <property type="match status" value="1"/>
</dbReference>
<feature type="domain" description="PWWP" evidence="13">
    <location>
        <begin position="1002"/>
        <end position="1062"/>
    </location>
</feature>
<evidence type="ECO:0000259" key="14">
    <source>
        <dbReference type="PROSITE" id="PS51805"/>
    </source>
</evidence>
<dbReference type="InterPro" id="IPR001965">
    <property type="entry name" value="Znf_PHD"/>
</dbReference>
<feature type="compositionally biased region" description="Polar residues" evidence="10">
    <location>
        <begin position="871"/>
        <end position="889"/>
    </location>
</feature>
<dbReference type="SMART" id="SM00249">
    <property type="entry name" value="PHD"/>
    <property type="match status" value="2"/>
</dbReference>
<feature type="region of interest" description="Disordered" evidence="10">
    <location>
        <begin position="314"/>
        <end position="340"/>
    </location>
</feature>
<proteinExistence type="predicted"/>
<dbReference type="PROSITE" id="PS50014">
    <property type="entry name" value="BROMODOMAIN_2"/>
    <property type="match status" value="1"/>
</dbReference>
<dbReference type="PANTHER" id="PTHR13793:SF107">
    <property type="entry name" value="BROMODOMAIN-CONTAINING PROTEIN HOMOLOG"/>
    <property type="match status" value="1"/>
</dbReference>
<comment type="subcellular location">
    <subcellularLocation>
        <location evidence="1">Nucleus</location>
    </subcellularLocation>
</comment>
<dbReference type="SMART" id="SM00297">
    <property type="entry name" value="BROMO"/>
    <property type="match status" value="1"/>
</dbReference>
<evidence type="ECO:0008006" key="17">
    <source>
        <dbReference type="Google" id="ProtNLM"/>
    </source>
</evidence>
<dbReference type="Gene3D" id="2.30.30.140">
    <property type="match status" value="1"/>
</dbReference>
<dbReference type="Pfam" id="PF00855">
    <property type="entry name" value="PWWP"/>
    <property type="match status" value="1"/>
</dbReference>
<evidence type="ECO:0000313" key="16">
    <source>
        <dbReference type="Proteomes" id="UP000886523"/>
    </source>
</evidence>
<sequence length="1124" mass="125103">MARRASSLTISQVPQLPKVSFRKVDSDVPTRPIGINDAQARSFGYNDTDYFTMPDHYIRHIEPIEAELAHQVEYDMDEQDQEWLDVINAERRKEQMDQVSYETFEIIMDRLEKEWFDLMKRVPKQDTALPSEDSTCAICDDGEGENSNAIVFCDGCNLAVHQDCYGVPYIPEGQWLCRKCTVAPETPVSCILCPNEGGAFKQTTEAKWAHLLCAIWVPEITVGNQVFMEPIDNVRKIPKNRWKLACSLCPNRMGACIQCDNRSCFTAFHVTCARKHNMLMPMKTLPDPDHHDVPAPEPPLRAFCEKHLPHDMKTSAVTQPPEDPETTTPPPTPKSNKSARAYAKTYRLGPPLVPAIVVSRLVDYISRISMRKKPVFLLAVCKYWSLKREARRGAPLLKRLHLEPWTASSISKQQTDEAKQSRLQYLIRIRSDVEKVRMLAELARKREKEKTRQSHIIFSIVDNTLFPHDAPLRSAFEQVSSLDRSHLFEHPVSRAQAPDYDTIVKNPMNWSRIKEKLDLHAYGTVEEFKTDILLVLDNSTLYNKPEHGYHKLAARIKVSSAPILAKLDIISRSQISSASQPADTPSIGDLEQSLEILRILCSPTSLKDSTDLIIEPDPLASLFLQELERRKETPPMPSKALKSTGVGVPKIRIRDRRLRVVHVVHSSQALEMAPEVRGSRMTRSPGTTTEPTGADTEGDDRLDPSSPGQPDHGPAPVFPPSVSPKTVRVAPARTRSARALAAAFEAEANAPPPEVKAAAEREAAEEAATLERAAAAAAAAAADAKAQKRHTLQGKKRSRDVEVEEPEENYRPSPPSGMPQLVEEVDNKQSFKMFNQGWVLPDGSKRNRPSASKRVNASPPRREREPKKPRLSTTASIPQDISTVHNHNVATDHDMVLDSTPGSGPSMELVPSGPVTEQPLGLTIPEGSGEELGGLPPSPPKQIESRTQTEQPIDPDSSDLSELSDLDDDRGENPSSSKPTDASSEREITPAVPVEIGKFLPGGTLVWAKAPSFPFWPAVVFEIDDGRVPLDVQSLYKQTQKNEKNAGEIVYIVQFYDNKQSWGVMKPKQMKLLGEEPEIDQALLSAKFKSPTLKRECHNAYKKALAELDVDAKEAFLGSGNLQS</sequence>
<evidence type="ECO:0000313" key="15">
    <source>
        <dbReference type="EMBL" id="KAF9512649.1"/>
    </source>
</evidence>
<dbReference type="InterPro" id="IPR001487">
    <property type="entry name" value="Bromodomain"/>
</dbReference>
<feature type="domain" description="Bromo" evidence="11">
    <location>
        <begin position="480"/>
        <end position="550"/>
    </location>
</feature>
<evidence type="ECO:0000256" key="4">
    <source>
        <dbReference type="ARBA" id="ARBA00022771"/>
    </source>
</evidence>
<feature type="compositionally biased region" description="Acidic residues" evidence="10">
    <location>
        <begin position="956"/>
        <end position="970"/>
    </location>
</feature>
<keyword evidence="7" id="KW-0539">Nucleus</keyword>
<keyword evidence="5" id="KW-0862">Zinc</keyword>
<dbReference type="InterPro" id="IPR050701">
    <property type="entry name" value="Histone_Mod_Regulator"/>
</dbReference>
<dbReference type="PRINTS" id="PR00503">
    <property type="entry name" value="BROMODOMAIN"/>
</dbReference>
<feature type="domain" description="PHD-type" evidence="14">
    <location>
        <begin position="187"/>
        <end position="308"/>
    </location>
</feature>
<dbReference type="Pfam" id="PF00439">
    <property type="entry name" value="Bromodomain"/>
    <property type="match status" value="1"/>
</dbReference>
<evidence type="ECO:0000259" key="11">
    <source>
        <dbReference type="PROSITE" id="PS50014"/>
    </source>
</evidence>
<feature type="compositionally biased region" description="Polar residues" evidence="10">
    <location>
        <begin position="973"/>
        <end position="982"/>
    </location>
</feature>
<accession>A0A9P6DVG1</accession>
<dbReference type="InterPro" id="IPR019787">
    <property type="entry name" value="Znf_PHD-finger"/>
</dbReference>
<dbReference type="InterPro" id="IPR036427">
    <property type="entry name" value="Bromodomain-like_sf"/>
</dbReference>
<dbReference type="Pfam" id="PF13832">
    <property type="entry name" value="zf-HC5HC2H_2"/>
    <property type="match status" value="1"/>
</dbReference>
<keyword evidence="6 8" id="KW-0103">Bromodomain</keyword>
<dbReference type="PROSITE" id="PS50016">
    <property type="entry name" value="ZF_PHD_2"/>
    <property type="match status" value="1"/>
</dbReference>
<dbReference type="Gene3D" id="3.30.40.10">
    <property type="entry name" value="Zinc/RING finger domain, C3HC4 (zinc finger)"/>
    <property type="match status" value="2"/>
</dbReference>
<dbReference type="PROSITE" id="PS50812">
    <property type="entry name" value="PWWP"/>
    <property type="match status" value="1"/>
</dbReference>
<feature type="compositionally biased region" description="Basic residues" evidence="10">
    <location>
        <begin position="787"/>
        <end position="798"/>
    </location>
</feature>
<feature type="region of interest" description="Disordered" evidence="10">
    <location>
        <begin position="778"/>
        <end position="989"/>
    </location>
</feature>
<dbReference type="GO" id="GO:0008270">
    <property type="term" value="F:zinc ion binding"/>
    <property type="evidence" value="ECO:0007669"/>
    <property type="project" value="UniProtKB-KW"/>
</dbReference>
<evidence type="ECO:0000256" key="9">
    <source>
        <dbReference type="PROSITE-ProRule" id="PRU00146"/>
    </source>
</evidence>
<feature type="domain" description="PHD-type" evidence="12">
    <location>
        <begin position="133"/>
        <end position="183"/>
    </location>
</feature>
<dbReference type="Pfam" id="PF10513">
    <property type="entry name" value="EPL1"/>
    <property type="match status" value="1"/>
</dbReference>
<name>A0A9P6DVG1_9AGAM</name>
<evidence type="ECO:0000259" key="13">
    <source>
        <dbReference type="PROSITE" id="PS50812"/>
    </source>
</evidence>
<evidence type="ECO:0000256" key="10">
    <source>
        <dbReference type="SAM" id="MobiDB-lite"/>
    </source>
</evidence>
<evidence type="ECO:0000256" key="1">
    <source>
        <dbReference type="ARBA" id="ARBA00004123"/>
    </source>
</evidence>
<dbReference type="InterPro" id="IPR034732">
    <property type="entry name" value="EPHD"/>
</dbReference>
<evidence type="ECO:0000259" key="12">
    <source>
        <dbReference type="PROSITE" id="PS50016"/>
    </source>
</evidence>
<dbReference type="CDD" id="cd04369">
    <property type="entry name" value="Bromodomain"/>
    <property type="match status" value="1"/>
</dbReference>
<feature type="compositionally biased region" description="Polar residues" evidence="10">
    <location>
        <begin position="681"/>
        <end position="691"/>
    </location>
</feature>
<dbReference type="PROSITE" id="PS01359">
    <property type="entry name" value="ZF_PHD_1"/>
    <property type="match status" value="1"/>
</dbReference>
<dbReference type="CDD" id="cd15492">
    <property type="entry name" value="PHD_BRPF_JADE_like"/>
    <property type="match status" value="1"/>
</dbReference>